<gene>
    <name evidence="1" type="ORF">DFH07DRAFT_781359</name>
</gene>
<comment type="caution">
    <text evidence="1">The sequence shown here is derived from an EMBL/GenBank/DDBJ whole genome shotgun (WGS) entry which is preliminary data.</text>
</comment>
<proteinExistence type="predicted"/>
<reference evidence="1" key="1">
    <citation type="submission" date="2023-03" db="EMBL/GenBank/DDBJ databases">
        <title>Massive genome expansion in bonnet fungi (Mycena s.s.) driven by repeated elements and novel gene families across ecological guilds.</title>
        <authorList>
            <consortium name="Lawrence Berkeley National Laboratory"/>
            <person name="Harder C.B."/>
            <person name="Miyauchi S."/>
            <person name="Viragh M."/>
            <person name="Kuo A."/>
            <person name="Thoen E."/>
            <person name="Andreopoulos B."/>
            <person name="Lu D."/>
            <person name="Skrede I."/>
            <person name="Drula E."/>
            <person name="Henrissat B."/>
            <person name="Morin E."/>
            <person name="Kohler A."/>
            <person name="Barry K."/>
            <person name="LaButti K."/>
            <person name="Morin E."/>
            <person name="Salamov A."/>
            <person name="Lipzen A."/>
            <person name="Mereny Z."/>
            <person name="Hegedus B."/>
            <person name="Baldrian P."/>
            <person name="Stursova M."/>
            <person name="Weitz H."/>
            <person name="Taylor A."/>
            <person name="Grigoriev I.V."/>
            <person name="Nagy L.G."/>
            <person name="Martin F."/>
            <person name="Kauserud H."/>
        </authorList>
    </citation>
    <scope>NUCLEOTIDE SEQUENCE</scope>
    <source>
        <strain evidence="1">CBHHK188m</strain>
    </source>
</reference>
<dbReference type="AlphaFoldDB" id="A0AAD7HYN7"/>
<organism evidence="1 2">
    <name type="scientific">Mycena maculata</name>
    <dbReference type="NCBI Taxonomy" id="230809"/>
    <lineage>
        <taxon>Eukaryota</taxon>
        <taxon>Fungi</taxon>
        <taxon>Dikarya</taxon>
        <taxon>Basidiomycota</taxon>
        <taxon>Agaricomycotina</taxon>
        <taxon>Agaricomycetes</taxon>
        <taxon>Agaricomycetidae</taxon>
        <taxon>Agaricales</taxon>
        <taxon>Marasmiineae</taxon>
        <taxon>Mycenaceae</taxon>
        <taxon>Mycena</taxon>
    </lineage>
</organism>
<dbReference type="Proteomes" id="UP001215280">
    <property type="component" value="Unassembled WGS sequence"/>
</dbReference>
<protein>
    <submittedName>
        <fullName evidence="1">Uncharacterized protein</fullName>
    </submittedName>
</protein>
<keyword evidence="2" id="KW-1185">Reference proteome</keyword>
<accession>A0AAD7HYN7</accession>
<name>A0AAD7HYN7_9AGAR</name>
<dbReference type="EMBL" id="JARJLG010000185">
    <property type="protein sequence ID" value="KAJ7731134.1"/>
    <property type="molecule type" value="Genomic_DNA"/>
</dbReference>
<evidence type="ECO:0000313" key="1">
    <source>
        <dbReference type="EMBL" id="KAJ7731134.1"/>
    </source>
</evidence>
<evidence type="ECO:0000313" key="2">
    <source>
        <dbReference type="Proteomes" id="UP001215280"/>
    </source>
</evidence>
<sequence>MAWAFHISNPPVDFRSQYFEFRLHFRPESEGNPSTSFYFICAEVRPVLGSPFAQCMKPAKPYLEQIAVEEKAAGTKDFLGMFTCLCRSFDPLTMAWISTSEIYGRGIPSHRPSDKPWYWFPGYCIDLGLAFRVVGPSGTSSWKPGLMGKEKGKWVWKERSIQELALHGISLSRT</sequence>